<dbReference type="InterPro" id="IPR046618">
    <property type="entry name" value="DUF6731"/>
</dbReference>
<gene>
    <name evidence="1" type="ORF">QT711_11705</name>
</gene>
<evidence type="ECO:0000313" key="1">
    <source>
        <dbReference type="EMBL" id="MDW0113854.1"/>
    </source>
</evidence>
<name>A0ABU4GA42_9BACL</name>
<organism evidence="1 2">
    <name type="scientific">Sporosarcina saromensis</name>
    <dbReference type="NCBI Taxonomy" id="359365"/>
    <lineage>
        <taxon>Bacteria</taxon>
        <taxon>Bacillati</taxon>
        <taxon>Bacillota</taxon>
        <taxon>Bacilli</taxon>
        <taxon>Bacillales</taxon>
        <taxon>Caryophanaceae</taxon>
        <taxon>Sporosarcina</taxon>
    </lineage>
</organism>
<keyword evidence="2" id="KW-1185">Reference proteome</keyword>
<sequence length="310" mass="36205">MTKVKKIGFNFFKPVTEQEDGTIQQINLQPLFERLRTQYLRGRESMRNGEEEQYKRVYSYNFEPARLSDITIEQHTQYFHLTFERLNYTLPNRTTLHGDSEILDLDDDEYIGHEANVLYDTTNRILMIQRNRDSLGPTAIASFIEALLLEAGAANNFSIAMISDDTARRRAFNQAAYRKISTRVVGQKANDLLGRLLDQRPQGIESVEITFNSRGTRDAEIDNDFSSNFLEEYTDDPDVQMLRIRSREDDESPVEPIDLINHKLEAYAYFELQNDRQLSSIRVFEEMRNLFDVGDERSNGAYKNKILRMR</sequence>
<comment type="caution">
    <text evidence="1">The sequence shown here is derived from an EMBL/GenBank/DDBJ whole genome shotgun (WGS) entry which is preliminary data.</text>
</comment>
<dbReference type="Pfam" id="PF20505">
    <property type="entry name" value="DUF6731"/>
    <property type="match status" value="1"/>
</dbReference>
<evidence type="ECO:0000313" key="2">
    <source>
        <dbReference type="Proteomes" id="UP001282284"/>
    </source>
</evidence>
<dbReference type="EMBL" id="JAUBDI010000010">
    <property type="protein sequence ID" value="MDW0113854.1"/>
    <property type="molecule type" value="Genomic_DNA"/>
</dbReference>
<dbReference type="Proteomes" id="UP001282284">
    <property type="component" value="Unassembled WGS sequence"/>
</dbReference>
<dbReference type="RefSeq" id="WP_317944464.1">
    <property type="nucleotide sequence ID" value="NZ_JAUBDI010000010.1"/>
</dbReference>
<accession>A0ABU4GA42</accession>
<reference evidence="1 2" key="1">
    <citation type="submission" date="2023-06" db="EMBL/GenBank/DDBJ databases">
        <title>Sporosarcina sp. nov., isolated from Korean traditional fermented seafood 'Jeotgal'.</title>
        <authorList>
            <person name="Yang A.I."/>
            <person name="Shin N.-R."/>
        </authorList>
    </citation>
    <scope>NUCLEOTIDE SEQUENCE [LARGE SCALE GENOMIC DNA]</scope>
    <source>
        <strain evidence="1 2">KCTC13119</strain>
    </source>
</reference>
<proteinExistence type="predicted"/>
<protein>
    <submittedName>
        <fullName evidence="1">Uncharacterized protein</fullName>
    </submittedName>
</protein>